<comment type="caution">
    <text evidence="1">The sequence shown here is derived from an EMBL/GenBank/DDBJ whole genome shotgun (WGS) entry which is preliminary data.</text>
</comment>
<dbReference type="Proteomes" id="UP001589836">
    <property type="component" value="Unassembled WGS sequence"/>
</dbReference>
<dbReference type="EMBL" id="JBHLTP010000013">
    <property type="protein sequence ID" value="MFC0525390.1"/>
    <property type="molecule type" value="Genomic_DNA"/>
</dbReference>
<gene>
    <name evidence="1" type="ORF">ACFFGV_17540</name>
</gene>
<evidence type="ECO:0000313" key="1">
    <source>
        <dbReference type="EMBL" id="MFC0525390.1"/>
    </source>
</evidence>
<proteinExistence type="predicted"/>
<protein>
    <submittedName>
        <fullName evidence="1">Uncharacterized protein</fullName>
    </submittedName>
</protein>
<reference evidence="1 2" key="1">
    <citation type="submission" date="2024-09" db="EMBL/GenBank/DDBJ databases">
        <authorList>
            <person name="Sun Q."/>
            <person name="Mori K."/>
        </authorList>
    </citation>
    <scope>NUCLEOTIDE SEQUENCE [LARGE SCALE GENOMIC DNA]</scope>
    <source>
        <strain evidence="1 2">NCAIM B.02529</strain>
    </source>
</reference>
<evidence type="ECO:0000313" key="2">
    <source>
        <dbReference type="Proteomes" id="UP001589836"/>
    </source>
</evidence>
<sequence>MPRMWHPAFSAYVFLDAVYYRAKIRALMALNHLAAAFMGGF</sequence>
<name>A0ABV6LSK6_9BACI</name>
<keyword evidence="2" id="KW-1185">Reference proteome</keyword>
<organism evidence="1 2">
    <name type="scientific">Pontibacillus salicampi</name>
    <dbReference type="NCBI Taxonomy" id="1449801"/>
    <lineage>
        <taxon>Bacteria</taxon>
        <taxon>Bacillati</taxon>
        <taxon>Bacillota</taxon>
        <taxon>Bacilli</taxon>
        <taxon>Bacillales</taxon>
        <taxon>Bacillaceae</taxon>
        <taxon>Pontibacillus</taxon>
    </lineage>
</organism>
<accession>A0ABV6LSK6</accession>